<gene>
    <name evidence="6" type="ORF">SAMN05192554_102249</name>
</gene>
<dbReference type="Proteomes" id="UP000199370">
    <property type="component" value="Unassembled WGS sequence"/>
</dbReference>
<evidence type="ECO:0000313" key="7">
    <source>
        <dbReference type="Proteomes" id="UP000199370"/>
    </source>
</evidence>
<dbReference type="InterPro" id="IPR027409">
    <property type="entry name" value="GroEL-like_apical_dom_sf"/>
</dbReference>
<dbReference type="InterPro" id="IPR017998">
    <property type="entry name" value="Chaperone_TCP-1"/>
</dbReference>
<dbReference type="PROSITE" id="PS00995">
    <property type="entry name" value="TCP1_3"/>
    <property type="match status" value="1"/>
</dbReference>
<evidence type="ECO:0000256" key="3">
    <source>
        <dbReference type="ARBA" id="ARBA00022840"/>
    </source>
</evidence>
<dbReference type="InterPro" id="IPR053374">
    <property type="entry name" value="TCP-1_chaperonin"/>
</dbReference>
<dbReference type="SUPFAM" id="SSF48592">
    <property type="entry name" value="GroEL equatorial domain-like"/>
    <property type="match status" value="1"/>
</dbReference>
<dbReference type="GO" id="GO:0016887">
    <property type="term" value="F:ATP hydrolysis activity"/>
    <property type="evidence" value="ECO:0007669"/>
    <property type="project" value="InterPro"/>
</dbReference>
<dbReference type="PANTHER" id="PTHR11353">
    <property type="entry name" value="CHAPERONIN"/>
    <property type="match status" value="1"/>
</dbReference>
<dbReference type="Pfam" id="PF00118">
    <property type="entry name" value="Cpn60_TCP1"/>
    <property type="match status" value="1"/>
</dbReference>
<dbReference type="NCBIfam" id="NF041083">
    <property type="entry name" value="thermosome_beta"/>
    <property type="match status" value="1"/>
</dbReference>
<keyword evidence="2 5" id="KW-0547">Nucleotide-binding</keyword>
<dbReference type="Gene3D" id="3.50.7.10">
    <property type="entry name" value="GroEL"/>
    <property type="match status" value="1"/>
</dbReference>
<evidence type="ECO:0000256" key="1">
    <source>
        <dbReference type="ARBA" id="ARBA00008020"/>
    </source>
</evidence>
<dbReference type="InterPro" id="IPR002423">
    <property type="entry name" value="Cpn60/GroEL/TCP-1"/>
</dbReference>
<dbReference type="GO" id="GO:0140662">
    <property type="term" value="F:ATP-dependent protein folding chaperone"/>
    <property type="evidence" value="ECO:0007669"/>
    <property type="project" value="InterPro"/>
</dbReference>
<dbReference type="InterPro" id="IPR027413">
    <property type="entry name" value="GROEL-like_equatorial_sf"/>
</dbReference>
<dbReference type="EMBL" id="FNIA01000002">
    <property type="protein sequence ID" value="SDM44952.1"/>
    <property type="molecule type" value="Genomic_DNA"/>
</dbReference>
<dbReference type="InterPro" id="IPR002194">
    <property type="entry name" value="Chaperonin_TCP-1_CS"/>
</dbReference>
<dbReference type="PROSITE" id="PS00750">
    <property type="entry name" value="TCP1_1"/>
    <property type="match status" value="1"/>
</dbReference>
<dbReference type="Gene3D" id="3.30.260.10">
    <property type="entry name" value="TCP-1-like chaperonin intermediate domain"/>
    <property type="match status" value="1"/>
</dbReference>
<keyword evidence="7" id="KW-1185">Reference proteome</keyword>
<dbReference type="GO" id="GO:0051082">
    <property type="term" value="F:unfolded protein binding"/>
    <property type="evidence" value="ECO:0007669"/>
    <property type="project" value="InterPro"/>
</dbReference>
<comment type="similarity">
    <text evidence="1 5">Belongs to the TCP-1 chaperonin family.</text>
</comment>
<accession>A0A1G9TBF3</accession>
<dbReference type="PROSITE" id="PS00751">
    <property type="entry name" value="TCP1_2"/>
    <property type="match status" value="1"/>
</dbReference>
<dbReference type="SUPFAM" id="SSF54849">
    <property type="entry name" value="GroEL-intermediate domain like"/>
    <property type="match status" value="1"/>
</dbReference>
<evidence type="ECO:0000256" key="2">
    <source>
        <dbReference type="ARBA" id="ARBA00022741"/>
    </source>
</evidence>
<dbReference type="Gene3D" id="1.10.560.10">
    <property type="entry name" value="GroEL-like equatorial domain"/>
    <property type="match status" value="1"/>
</dbReference>
<organism evidence="6 7">
    <name type="scientific">Haloarchaeobius iranensis</name>
    <dbReference type="NCBI Taxonomy" id="996166"/>
    <lineage>
        <taxon>Archaea</taxon>
        <taxon>Methanobacteriati</taxon>
        <taxon>Methanobacteriota</taxon>
        <taxon>Stenosarchaea group</taxon>
        <taxon>Halobacteria</taxon>
        <taxon>Halobacteriales</taxon>
        <taxon>Halorubellaceae</taxon>
        <taxon>Haloarchaeobius</taxon>
    </lineage>
</organism>
<dbReference type="SUPFAM" id="SSF52029">
    <property type="entry name" value="GroEL apical domain-like"/>
    <property type="match status" value="1"/>
</dbReference>
<dbReference type="NCBIfam" id="NF041082">
    <property type="entry name" value="thermosome_alpha"/>
    <property type="match status" value="1"/>
</dbReference>
<dbReference type="AlphaFoldDB" id="A0A1G9TBF3"/>
<dbReference type="InterPro" id="IPR027410">
    <property type="entry name" value="TCP-1-like_intermed_sf"/>
</dbReference>
<protein>
    <submittedName>
        <fullName evidence="6">Thermosome</fullName>
    </submittedName>
</protein>
<dbReference type="InterPro" id="IPR054827">
    <property type="entry name" value="thermosome_alpha"/>
</dbReference>
<keyword evidence="4 5" id="KW-0143">Chaperone</keyword>
<dbReference type="PRINTS" id="PR00304">
    <property type="entry name" value="TCOMPLEXTCP1"/>
</dbReference>
<proteinExistence type="inferred from homology"/>
<evidence type="ECO:0000313" key="6">
    <source>
        <dbReference type="EMBL" id="SDM44952.1"/>
    </source>
</evidence>
<keyword evidence="3 5" id="KW-0067">ATP-binding</keyword>
<name>A0A1G9TBF3_9EURY</name>
<sequence>MSSADFAQRGMGNRPMFILAEDSRRTQGRDAQSSNITAGKAVAEAVRTTLGPRGMDKMLVDSTGDVVITNDGATILTEMDIEHPAAEMLVEVAETQEDAVGDGTTTAAVLAGRLLAQAEDLLENDVHPTTIVEGYHEAARFAREAIDDEVLDAAVDDDTLRKVAESSMTGKGTGGLTADQLAETVVSAVRHVESDDGTVSRDDVRVTTKVGASSNATELVEGIIVDEEPVHDEMSKHVTDANVLVLDLELDVRTADIDAEYQVTSVDQLTAAMDAEETELREYAKTIADADVDVVFSTDDIDGRVASFLAEEGVLAFEGLSDSDARAIATATGARRVGALDDLEDDDFGHVESIDVRRVGDDQLTFVEGGAAASSVTVFVRGGTEHVVDELERTLEDALDVVSVAVESGEVLPGAGASELAIAAAVRDAAASIEGRKQLAVEAFADAVDTIPRTLAENAGMDPIDALVSLRARREEGEVVGLISDGETGRVDDPLASGIIDPADVKREAVESATEAATMILRIDDVIAAN</sequence>
<reference evidence="6 7" key="1">
    <citation type="submission" date="2016-10" db="EMBL/GenBank/DDBJ databases">
        <authorList>
            <person name="de Groot N.N."/>
        </authorList>
    </citation>
    <scope>NUCLEOTIDE SEQUENCE [LARGE SCALE GENOMIC DNA]</scope>
    <source>
        <strain evidence="7">EB21,IBRC-M 10013,KCTC 4048</strain>
    </source>
</reference>
<dbReference type="STRING" id="996166.SAMN05192554_102249"/>
<evidence type="ECO:0000256" key="5">
    <source>
        <dbReference type="RuleBase" id="RU004187"/>
    </source>
</evidence>
<dbReference type="GO" id="GO:0005524">
    <property type="term" value="F:ATP binding"/>
    <property type="evidence" value="ECO:0007669"/>
    <property type="project" value="UniProtKB-KW"/>
</dbReference>
<evidence type="ECO:0000256" key="4">
    <source>
        <dbReference type="ARBA" id="ARBA00023186"/>
    </source>
</evidence>